<evidence type="ECO:0000256" key="1">
    <source>
        <dbReference type="ARBA" id="ARBA00023015"/>
    </source>
</evidence>
<organism evidence="5 6">
    <name type="scientific">Actinopolymorpha rutila</name>
    <dbReference type="NCBI Taxonomy" id="446787"/>
    <lineage>
        <taxon>Bacteria</taxon>
        <taxon>Bacillati</taxon>
        <taxon>Actinomycetota</taxon>
        <taxon>Actinomycetes</taxon>
        <taxon>Propionibacteriales</taxon>
        <taxon>Actinopolymorphaceae</taxon>
        <taxon>Actinopolymorpha</taxon>
    </lineage>
</organism>
<dbReference type="InterPro" id="IPR029016">
    <property type="entry name" value="GAF-like_dom_sf"/>
</dbReference>
<evidence type="ECO:0000256" key="2">
    <source>
        <dbReference type="ARBA" id="ARBA00023163"/>
    </source>
</evidence>
<dbReference type="InterPro" id="IPR003018">
    <property type="entry name" value="GAF"/>
</dbReference>
<evidence type="ECO:0000313" key="6">
    <source>
        <dbReference type="Proteomes" id="UP000579605"/>
    </source>
</evidence>
<name>A0A852ZAK5_9ACTN</name>
<dbReference type="InterPro" id="IPR036388">
    <property type="entry name" value="WH-like_DNA-bd_sf"/>
</dbReference>
<evidence type="ECO:0000259" key="4">
    <source>
        <dbReference type="SMART" id="SM01012"/>
    </source>
</evidence>
<gene>
    <name evidence="5" type="ORF">F4554_002011</name>
</gene>
<dbReference type="GO" id="GO:0003723">
    <property type="term" value="F:RNA binding"/>
    <property type="evidence" value="ECO:0007669"/>
    <property type="project" value="InterPro"/>
</dbReference>
<keyword evidence="1" id="KW-0805">Transcription regulation</keyword>
<dbReference type="EMBL" id="JACBZH010000001">
    <property type="protein sequence ID" value="NYH89373.1"/>
    <property type="molecule type" value="Genomic_DNA"/>
</dbReference>
<dbReference type="Gene3D" id="3.30.450.40">
    <property type="match status" value="1"/>
</dbReference>
<dbReference type="PIRSF" id="PIRSF036625">
    <property type="entry name" value="GAF_ANTAR"/>
    <property type="match status" value="1"/>
</dbReference>
<keyword evidence="2" id="KW-0804">Transcription</keyword>
<feature type="domain" description="ANTAR" evidence="4">
    <location>
        <begin position="179"/>
        <end position="229"/>
    </location>
</feature>
<dbReference type="Gene3D" id="1.10.10.10">
    <property type="entry name" value="Winged helix-like DNA-binding domain superfamily/Winged helix DNA-binding domain"/>
    <property type="match status" value="1"/>
</dbReference>
<dbReference type="AlphaFoldDB" id="A0A852ZAK5"/>
<dbReference type="InterPro" id="IPR005561">
    <property type="entry name" value="ANTAR"/>
</dbReference>
<accession>A0A852ZAK5</accession>
<dbReference type="Proteomes" id="UP000579605">
    <property type="component" value="Unassembled WGS sequence"/>
</dbReference>
<sequence length="239" mass="26357">MPLDRLRLIDELAAIVADVARVAELPRRICDAVVETLPVDGVGVSLMNLDIAGGRTLLGASNEVGAGIEELQYRLGEGPCVSAFVDNQPVLVPDLQTAEATVRWPMFTREIAAMGVRAIFALPLRIGMHSMGVLDFHRTRHGPLLEVVEALLVADAVAIVLFNYQLRQQQTEGMPDLYELSQLRHDQVHLAIGMVSGQLDIPNEQAIDLLRAYAYEHGEHLNDVAEQVVERRLRLTLDT</sequence>
<dbReference type="SUPFAM" id="SSF55781">
    <property type="entry name" value="GAF domain-like"/>
    <property type="match status" value="1"/>
</dbReference>
<proteinExistence type="predicted"/>
<dbReference type="Pfam" id="PF13185">
    <property type="entry name" value="GAF_2"/>
    <property type="match status" value="1"/>
</dbReference>
<evidence type="ECO:0008006" key="7">
    <source>
        <dbReference type="Google" id="ProtNLM"/>
    </source>
</evidence>
<dbReference type="SMART" id="SM01012">
    <property type="entry name" value="ANTAR"/>
    <property type="match status" value="1"/>
</dbReference>
<keyword evidence="6" id="KW-1185">Reference proteome</keyword>
<dbReference type="SMART" id="SM00065">
    <property type="entry name" value="GAF"/>
    <property type="match status" value="1"/>
</dbReference>
<reference evidence="5 6" key="1">
    <citation type="submission" date="2020-07" db="EMBL/GenBank/DDBJ databases">
        <title>Sequencing the genomes of 1000 actinobacteria strains.</title>
        <authorList>
            <person name="Klenk H.-P."/>
        </authorList>
    </citation>
    <scope>NUCLEOTIDE SEQUENCE [LARGE SCALE GENOMIC DNA]</scope>
    <source>
        <strain evidence="5 6">DSM 18448</strain>
    </source>
</reference>
<comment type="caution">
    <text evidence="5">The sequence shown here is derived from an EMBL/GenBank/DDBJ whole genome shotgun (WGS) entry which is preliminary data.</text>
</comment>
<evidence type="ECO:0000313" key="5">
    <source>
        <dbReference type="EMBL" id="NYH89373.1"/>
    </source>
</evidence>
<protein>
    <recommendedName>
        <fullName evidence="7">GAF domain-containing protein</fullName>
    </recommendedName>
</protein>
<evidence type="ECO:0000259" key="3">
    <source>
        <dbReference type="SMART" id="SM00065"/>
    </source>
</evidence>
<feature type="domain" description="GAF" evidence="3">
    <location>
        <begin position="21"/>
        <end position="171"/>
    </location>
</feature>
<dbReference type="InterPro" id="IPR012074">
    <property type="entry name" value="GAF_ANTAR"/>
</dbReference>
<dbReference type="RefSeq" id="WP_179787115.1">
    <property type="nucleotide sequence ID" value="NZ_BAAARR010000008.1"/>
</dbReference>